<dbReference type="RefSeq" id="WP_188900040.1">
    <property type="nucleotide sequence ID" value="NZ_BMKS01000005.1"/>
</dbReference>
<dbReference type="PIRSF" id="PIRSF028756">
    <property type="entry name" value="PPK2_prd"/>
    <property type="match status" value="1"/>
</dbReference>
<accession>A0A8J2ZBJ4</accession>
<comment type="caution">
    <text evidence="5">The sequence shown here is derived from an EMBL/GenBank/DDBJ whole genome shotgun (WGS) entry which is preliminary data.</text>
</comment>
<dbReference type="GO" id="GO:0006797">
    <property type="term" value="P:polyphosphate metabolic process"/>
    <property type="evidence" value="ECO:0007669"/>
    <property type="project" value="InterPro"/>
</dbReference>
<dbReference type="InterPro" id="IPR022300">
    <property type="entry name" value="PPK2-rel_1"/>
</dbReference>
<evidence type="ECO:0000313" key="5">
    <source>
        <dbReference type="EMBL" id="GGG33532.1"/>
    </source>
</evidence>
<dbReference type="Gene3D" id="3.40.50.300">
    <property type="entry name" value="P-loop containing nucleotide triphosphate hydrolases"/>
    <property type="match status" value="1"/>
</dbReference>
<keyword evidence="2" id="KW-0808">Transferase</keyword>
<dbReference type="InterPro" id="IPR016898">
    <property type="entry name" value="Polyphosphate_phosphotransfera"/>
</dbReference>
<evidence type="ECO:0000313" key="6">
    <source>
        <dbReference type="Proteomes" id="UP000597507"/>
    </source>
</evidence>
<dbReference type="InterPro" id="IPR022488">
    <property type="entry name" value="PPK2-related"/>
</dbReference>
<dbReference type="SUPFAM" id="SSF52540">
    <property type="entry name" value="P-loop containing nucleoside triphosphate hydrolases"/>
    <property type="match status" value="1"/>
</dbReference>
<keyword evidence="3" id="KW-0418">Kinase</keyword>
<evidence type="ECO:0000256" key="2">
    <source>
        <dbReference type="ARBA" id="ARBA00022679"/>
    </source>
</evidence>
<sequence length="298" mass="34290">MNARDMRRLVARYRVEDGAGFSLAARDPADTGGLDLGKSEAAALLREGIERLARDQDMLYAQDRWAVLCLFQAMDAAGKDSAIKHVFSGVNPQGCQVTSFKAPGPVELDHDFLWRHAAALPARGRIGIHNRSWYEEVLVVRVHPELLERQRLPPRLVTERIWQERLEDIAAFERYLARQGVVVLKFFLHLSKEEQRRRFLRRIEEPEKNWKFEARDVAERRHWDAYQAAYEAAIRATAAPHAPWFVVPADRKWFTHLIVAGALAQAMEALDLHYPRMGEAQRAALERARRELEEEPGQ</sequence>
<dbReference type="Proteomes" id="UP000597507">
    <property type="component" value="Unassembled WGS sequence"/>
</dbReference>
<dbReference type="InterPro" id="IPR027417">
    <property type="entry name" value="P-loop_NTPase"/>
</dbReference>
<dbReference type="GO" id="GO:0008976">
    <property type="term" value="F:polyphosphate kinase activity"/>
    <property type="evidence" value="ECO:0007669"/>
    <property type="project" value="InterPro"/>
</dbReference>
<dbReference type="PANTHER" id="PTHR34383">
    <property type="entry name" value="POLYPHOSPHATE:AMP PHOSPHOTRANSFERASE-RELATED"/>
    <property type="match status" value="1"/>
</dbReference>
<protein>
    <recommendedName>
        <fullName evidence="4">Polyphosphate kinase-2-related domain-containing protein</fullName>
    </recommendedName>
</protein>
<reference evidence="5 6" key="1">
    <citation type="journal article" date="2014" name="Int. J. Syst. Evol. Microbiol.">
        <title>Complete genome sequence of Corynebacterium casei LMG S-19264T (=DSM 44701T), isolated from a smear-ripened cheese.</title>
        <authorList>
            <consortium name="US DOE Joint Genome Institute (JGI-PGF)"/>
            <person name="Walter F."/>
            <person name="Albersmeier A."/>
            <person name="Kalinowski J."/>
            <person name="Ruckert C."/>
        </authorList>
    </citation>
    <scope>NUCLEOTIDE SEQUENCE [LARGE SCALE GENOMIC DNA]</scope>
    <source>
        <strain evidence="5 6">CGMCC 1.16330</strain>
    </source>
</reference>
<dbReference type="PANTHER" id="PTHR34383:SF3">
    <property type="entry name" value="POLYPHOSPHATE:AMP PHOSPHOTRANSFERASE"/>
    <property type="match status" value="1"/>
</dbReference>
<dbReference type="EMBL" id="BMKS01000005">
    <property type="protein sequence ID" value="GGG33532.1"/>
    <property type="molecule type" value="Genomic_DNA"/>
</dbReference>
<dbReference type="NCBIfam" id="TIGR03709">
    <property type="entry name" value="PPK2_rel_1"/>
    <property type="match status" value="1"/>
</dbReference>
<gene>
    <name evidence="5" type="ORF">GCM10010964_21790</name>
</gene>
<organism evidence="5 6">
    <name type="scientific">Caldovatus sediminis</name>
    <dbReference type="NCBI Taxonomy" id="2041189"/>
    <lineage>
        <taxon>Bacteria</taxon>
        <taxon>Pseudomonadati</taxon>
        <taxon>Pseudomonadota</taxon>
        <taxon>Alphaproteobacteria</taxon>
        <taxon>Acetobacterales</taxon>
        <taxon>Roseomonadaceae</taxon>
        <taxon>Caldovatus</taxon>
    </lineage>
</organism>
<evidence type="ECO:0000256" key="1">
    <source>
        <dbReference type="ARBA" id="ARBA00009924"/>
    </source>
</evidence>
<evidence type="ECO:0000259" key="4">
    <source>
        <dbReference type="Pfam" id="PF03976"/>
    </source>
</evidence>
<proteinExistence type="inferred from homology"/>
<keyword evidence="6" id="KW-1185">Reference proteome</keyword>
<evidence type="ECO:0000256" key="3">
    <source>
        <dbReference type="ARBA" id="ARBA00022777"/>
    </source>
</evidence>
<dbReference type="Pfam" id="PF03976">
    <property type="entry name" value="PPK2"/>
    <property type="match status" value="1"/>
</dbReference>
<feature type="domain" description="Polyphosphate kinase-2-related" evidence="4">
    <location>
        <begin position="45"/>
        <end position="269"/>
    </location>
</feature>
<comment type="similarity">
    <text evidence="1">Belongs to the polyphosphate kinase 2 (PPK2) family. Class I subfamily.</text>
</comment>
<dbReference type="AlphaFoldDB" id="A0A8J2ZBJ4"/>
<name>A0A8J2ZBJ4_9PROT</name>